<dbReference type="Pfam" id="PF01549">
    <property type="entry name" value="ShK"/>
    <property type="match status" value="1"/>
</dbReference>
<dbReference type="EnsemblMetazoa" id="G22023.6">
    <property type="protein sequence ID" value="G22023.6:cds"/>
    <property type="gene ID" value="G22023"/>
</dbReference>
<dbReference type="PROSITE" id="PS51670">
    <property type="entry name" value="SHKT"/>
    <property type="match status" value="1"/>
</dbReference>
<dbReference type="InterPro" id="IPR001007">
    <property type="entry name" value="VWF_dom"/>
</dbReference>
<evidence type="ECO:0008006" key="6">
    <source>
        <dbReference type="Google" id="ProtNLM"/>
    </source>
</evidence>
<organism evidence="4 5">
    <name type="scientific">Magallana gigas</name>
    <name type="common">Pacific oyster</name>
    <name type="synonym">Crassostrea gigas</name>
    <dbReference type="NCBI Taxonomy" id="29159"/>
    <lineage>
        <taxon>Eukaryota</taxon>
        <taxon>Metazoa</taxon>
        <taxon>Spiralia</taxon>
        <taxon>Lophotrochozoa</taxon>
        <taxon>Mollusca</taxon>
        <taxon>Bivalvia</taxon>
        <taxon>Autobranchia</taxon>
        <taxon>Pteriomorphia</taxon>
        <taxon>Ostreida</taxon>
        <taxon>Ostreoidea</taxon>
        <taxon>Ostreidae</taxon>
        <taxon>Magallana</taxon>
    </lineage>
</organism>
<protein>
    <recommendedName>
        <fullName evidence="6">ShKT domain-containing protein</fullName>
    </recommendedName>
</protein>
<keyword evidence="5" id="KW-1185">Reference proteome</keyword>
<dbReference type="SMART" id="SM00214">
    <property type="entry name" value="VWC"/>
    <property type="match status" value="1"/>
</dbReference>
<dbReference type="Proteomes" id="UP000005408">
    <property type="component" value="Unassembled WGS sequence"/>
</dbReference>
<evidence type="ECO:0000256" key="1">
    <source>
        <dbReference type="PROSITE-ProRule" id="PRU01005"/>
    </source>
</evidence>
<sequence>TMTGGTGTMTGGGMCADAINNCANYGQGVCSDPTYTDWVSKNCQAYCHKCSSGTMTGGTMTGTGTGGTIYYPSGSGTGGGTMTGGTMTGTGTGGTMTGGTMTGTGTGTGTGSSGTSTGCVYKQSVYQQGQTWKDGCTYSCTCVDATTGKYTCTGLCVQWNLPSTCSLNPPGPGKCCQTPNCPANVQIQYPQGYVEQ</sequence>
<comment type="caution">
    <text evidence="1">Lacks conserved residue(s) required for the propagation of feature annotation.</text>
</comment>
<reference evidence="4" key="1">
    <citation type="submission" date="2022-08" db="UniProtKB">
        <authorList>
            <consortium name="EnsemblMetazoa"/>
        </authorList>
    </citation>
    <scope>IDENTIFICATION</scope>
    <source>
        <strain evidence="4">05x7-T-G4-1.051#20</strain>
    </source>
</reference>
<dbReference type="InterPro" id="IPR003582">
    <property type="entry name" value="ShKT_dom"/>
</dbReference>
<proteinExistence type="predicted"/>
<dbReference type="AlphaFoldDB" id="A0A8W8K7P9"/>
<evidence type="ECO:0000313" key="5">
    <source>
        <dbReference type="Proteomes" id="UP000005408"/>
    </source>
</evidence>
<dbReference type="SUPFAM" id="SSF57603">
    <property type="entry name" value="FnI-like domain"/>
    <property type="match status" value="1"/>
</dbReference>
<dbReference type="PROSITE" id="PS01208">
    <property type="entry name" value="VWFC_1"/>
    <property type="match status" value="1"/>
</dbReference>
<feature type="domain" description="VWFC" evidence="2">
    <location>
        <begin position="117"/>
        <end position="182"/>
    </location>
</feature>
<feature type="domain" description="ShKT" evidence="3">
    <location>
        <begin position="15"/>
        <end position="50"/>
    </location>
</feature>
<accession>A0A8W8K7P9</accession>
<name>A0A8W8K7P9_MAGGI</name>
<evidence type="ECO:0000259" key="3">
    <source>
        <dbReference type="PROSITE" id="PS51670"/>
    </source>
</evidence>
<evidence type="ECO:0000313" key="4">
    <source>
        <dbReference type="EnsemblMetazoa" id="G22023.6:cds"/>
    </source>
</evidence>
<evidence type="ECO:0000259" key="2">
    <source>
        <dbReference type="PROSITE" id="PS50184"/>
    </source>
</evidence>
<dbReference type="PROSITE" id="PS50184">
    <property type="entry name" value="VWFC_2"/>
    <property type="match status" value="1"/>
</dbReference>
<dbReference type="SMART" id="SM00254">
    <property type="entry name" value="ShKT"/>
    <property type="match status" value="1"/>
</dbReference>